<name>A0A2M4D4D8_ANODA</name>
<dbReference type="EMBL" id="GGFL01008264">
    <property type="protein sequence ID" value="MBW72442.1"/>
    <property type="molecule type" value="Transcribed_RNA"/>
</dbReference>
<protein>
    <submittedName>
        <fullName evidence="1">Uncharacterized protein</fullName>
    </submittedName>
</protein>
<organism evidence="1">
    <name type="scientific">Anopheles darlingi</name>
    <name type="common">Mosquito</name>
    <dbReference type="NCBI Taxonomy" id="43151"/>
    <lineage>
        <taxon>Eukaryota</taxon>
        <taxon>Metazoa</taxon>
        <taxon>Ecdysozoa</taxon>
        <taxon>Arthropoda</taxon>
        <taxon>Hexapoda</taxon>
        <taxon>Insecta</taxon>
        <taxon>Pterygota</taxon>
        <taxon>Neoptera</taxon>
        <taxon>Endopterygota</taxon>
        <taxon>Diptera</taxon>
        <taxon>Nematocera</taxon>
        <taxon>Culicoidea</taxon>
        <taxon>Culicidae</taxon>
        <taxon>Anophelinae</taxon>
        <taxon>Anopheles</taxon>
    </lineage>
</organism>
<reference evidence="1" key="1">
    <citation type="submission" date="2018-01" db="EMBL/GenBank/DDBJ databases">
        <title>An insight into the sialome of Amazonian anophelines.</title>
        <authorList>
            <person name="Ribeiro J.M."/>
            <person name="Scarpassa V."/>
            <person name="Calvo E."/>
        </authorList>
    </citation>
    <scope>NUCLEOTIDE SEQUENCE</scope>
</reference>
<dbReference type="AlphaFoldDB" id="A0A2M4D4D8"/>
<proteinExistence type="predicted"/>
<accession>A0A2M4D4D8</accession>
<sequence length="71" mass="8014">MLPFLLLVFFVFFFCFRVSWSLFVFWCCTHIPFLSLTISSSTSHGLCVCGRLRLVCVSFGCVCVLVLFGCG</sequence>
<evidence type="ECO:0000313" key="1">
    <source>
        <dbReference type="EMBL" id="MBW72442.1"/>
    </source>
</evidence>